<keyword evidence="1" id="KW-0732">Signal</keyword>
<comment type="caution">
    <text evidence="2">The sequence shown here is derived from an EMBL/GenBank/DDBJ whole genome shotgun (WGS) entry which is preliminary data.</text>
</comment>
<organism evidence="2 3">
    <name type="scientific">Lasiosphaeris hirsuta</name>
    <dbReference type="NCBI Taxonomy" id="260670"/>
    <lineage>
        <taxon>Eukaryota</taxon>
        <taxon>Fungi</taxon>
        <taxon>Dikarya</taxon>
        <taxon>Ascomycota</taxon>
        <taxon>Pezizomycotina</taxon>
        <taxon>Sordariomycetes</taxon>
        <taxon>Sordariomycetidae</taxon>
        <taxon>Sordariales</taxon>
        <taxon>Lasiosphaeriaceae</taxon>
        <taxon>Lasiosphaeris</taxon>
    </lineage>
</organism>
<feature type="signal peptide" evidence="1">
    <location>
        <begin position="1"/>
        <end position="17"/>
    </location>
</feature>
<evidence type="ECO:0000313" key="2">
    <source>
        <dbReference type="EMBL" id="KAK0720532.1"/>
    </source>
</evidence>
<evidence type="ECO:0000256" key="1">
    <source>
        <dbReference type="SAM" id="SignalP"/>
    </source>
</evidence>
<sequence length="187" mass="19076">MKSSAAILLALLHLATAQSTDTPGTISWTAAPPFGTGVVATGDAICGQGFTYCGYILRDHQKFPEEDIVKAYCAGNPENCADGKTKSDPIQALYVCLPSQPNSKRAVAAAKPAVMIKGRQAASGVSTGTTPISTSFWSSTGANGVGGGNSCSSTATTGNRIELLCSCGNQCLNPSADHIGRCDVPCS</sequence>
<accession>A0AA40E0K8</accession>
<keyword evidence="3" id="KW-1185">Reference proteome</keyword>
<proteinExistence type="predicted"/>
<reference evidence="2" key="1">
    <citation type="submission" date="2023-06" db="EMBL/GenBank/DDBJ databases">
        <title>Genome-scale phylogeny and comparative genomics of the fungal order Sordariales.</title>
        <authorList>
            <consortium name="Lawrence Berkeley National Laboratory"/>
            <person name="Hensen N."/>
            <person name="Bonometti L."/>
            <person name="Westerberg I."/>
            <person name="Brannstrom I.O."/>
            <person name="Guillou S."/>
            <person name="Cros-Aarteil S."/>
            <person name="Calhoun S."/>
            <person name="Haridas S."/>
            <person name="Kuo A."/>
            <person name="Mondo S."/>
            <person name="Pangilinan J."/>
            <person name="Riley R."/>
            <person name="Labutti K."/>
            <person name="Andreopoulos B."/>
            <person name="Lipzen A."/>
            <person name="Chen C."/>
            <person name="Yanf M."/>
            <person name="Daum C."/>
            <person name="Ng V."/>
            <person name="Clum A."/>
            <person name="Steindorff A."/>
            <person name="Ohm R."/>
            <person name="Martin F."/>
            <person name="Silar P."/>
            <person name="Natvig D."/>
            <person name="Lalanne C."/>
            <person name="Gautier V."/>
            <person name="Ament-Velasquez S.L."/>
            <person name="Kruys A."/>
            <person name="Hutchinson M.I."/>
            <person name="Powell A.J."/>
            <person name="Barry K."/>
            <person name="Miller A.N."/>
            <person name="Grigoriev I.V."/>
            <person name="Debuchy R."/>
            <person name="Gladieux P."/>
            <person name="Thoren M.H."/>
            <person name="Johannesson H."/>
        </authorList>
    </citation>
    <scope>NUCLEOTIDE SEQUENCE</scope>
    <source>
        <strain evidence="2">SMH4607-1</strain>
    </source>
</reference>
<dbReference type="AlphaFoldDB" id="A0AA40E0K8"/>
<dbReference type="EMBL" id="JAUKUA010000003">
    <property type="protein sequence ID" value="KAK0720532.1"/>
    <property type="molecule type" value="Genomic_DNA"/>
</dbReference>
<feature type="chain" id="PRO_5041429340" evidence="1">
    <location>
        <begin position="18"/>
        <end position="187"/>
    </location>
</feature>
<gene>
    <name evidence="2" type="ORF">B0H67DRAFT_552690</name>
</gene>
<name>A0AA40E0K8_9PEZI</name>
<evidence type="ECO:0000313" key="3">
    <source>
        <dbReference type="Proteomes" id="UP001172102"/>
    </source>
</evidence>
<dbReference type="Proteomes" id="UP001172102">
    <property type="component" value="Unassembled WGS sequence"/>
</dbReference>
<protein>
    <submittedName>
        <fullName evidence="2">Uncharacterized protein</fullName>
    </submittedName>
</protein>